<feature type="transmembrane region" description="Helical" evidence="2">
    <location>
        <begin position="66"/>
        <end position="88"/>
    </location>
</feature>
<evidence type="ECO:0000256" key="1">
    <source>
        <dbReference type="SAM" id="MobiDB-lite"/>
    </source>
</evidence>
<gene>
    <name evidence="3" type="ORF">ACFYWW_21080</name>
</gene>
<name>A0ABW6RI40_9ACTN</name>
<evidence type="ECO:0000256" key="2">
    <source>
        <dbReference type="SAM" id="Phobius"/>
    </source>
</evidence>
<proteinExistence type="predicted"/>
<evidence type="ECO:0008006" key="5">
    <source>
        <dbReference type="Google" id="ProtNLM"/>
    </source>
</evidence>
<evidence type="ECO:0000313" key="4">
    <source>
        <dbReference type="Proteomes" id="UP001601976"/>
    </source>
</evidence>
<comment type="caution">
    <text evidence="3">The sequence shown here is derived from an EMBL/GenBank/DDBJ whole genome shotgun (WGS) entry which is preliminary data.</text>
</comment>
<protein>
    <recommendedName>
        <fullName evidence="5">Integral membrane protein</fullName>
    </recommendedName>
</protein>
<feature type="transmembrane region" description="Helical" evidence="2">
    <location>
        <begin position="33"/>
        <end position="54"/>
    </location>
</feature>
<evidence type="ECO:0000313" key="3">
    <source>
        <dbReference type="EMBL" id="MFF3341204.1"/>
    </source>
</evidence>
<keyword evidence="4" id="KW-1185">Reference proteome</keyword>
<reference evidence="3 4" key="1">
    <citation type="submission" date="2024-10" db="EMBL/GenBank/DDBJ databases">
        <title>The Natural Products Discovery Center: Release of the First 8490 Sequenced Strains for Exploring Actinobacteria Biosynthetic Diversity.</title>
        <authorList>
            <person name="Kalkreuter E."/>
            <person name="Kautsar S.A."/>
            <person name="Yang D."/>
            <person name="Bader C.D."/>
            <person name="Teijaro C.N."/>
            <person name="Fluegel L."/>
            <person name="Davis C.M."/>
            <person name="Simpson J.R."/>
            <person name="Lauterbach L."/>
            <person name="Steele A.D."/>
            <person name="Gui C."/>
            <person name="Meng S."/>
            <person name="Li G."/>
            <person name="Viehrig K."/>
            <person name="Ye F."/>
            <person name="Su P."/>
            <person name="Kiefer A.F."/>
            <person name="Nichols A."/>
            <person name="Cepeda A.J."/>
            <person name="Yan W."/>
            <person name="Fan B."/>
            <person name="Jiang Y."/>
            <person name="Adhikari A."/>
            <person name="Zheng C.-J."/>
            <person name="Schuster L."/>
            <person name="Cowan T.M."/>
            <person name="Smanski M.J."/>
            <person name="Chevrette M.G."/>
            <person name="De Carvalho L.P.S."/>
            <person name="Shen B."/>
        </authorList>
    </citation>
    <scope>NUCLEOTIDE SEQUENCE [LARGE SCALE GENOMIC DNA]</scope>
    <source>
        <strain evidence="3 4">NPDC003029</strain>
    </source>
</reference>
<keyword evidence="2" id="KW-1133">Transmembrane helix</keyword>
<keyword evidence="2" id="KW-0472">Membrane</keyword>
<feature type="region of interest" description="Disordered" evidence="1">
    <location>
        <begin position="1"/>
        <end position="24"/>
    </location>
</feature>
<dbReference type="Proteomes" id="UP001601976">
    <property type="component" value="Unassembled WGS sequence"/>
</dbReference>
<dbReference type="EMBL" id="JBIAPK010000006">
    <property type="protein sequence ID" value="MFF3341204.1"/>
    <property type="molecule type" value="Genomic_DNA"/>
</dbReference>
<accession>A0ABW6RI40</accession>
<sequence>MRDHSPERDKRRRPVGSSPSPQARRRALRLRRLLAAVQMPLYLALAVLFGVWAWRSQGGSAPSPWALGFISLLFAVLALLALVDVAVIREHHRHRSTRR</sequence>
<dbReference type="RefSeq" id="WP_387896424.1">
    <property type="nucleotide sequence ID" value="NZ_JBIAPK010000006.1"/>
</dbReference>
<keyword evidence="2" id="KW-0812">Transmembrane</keyword>
<organism evidence="3 4">
    <name type="scientific">Streptomyces flavidovirens</name>
    <dbReference type="NCBI Taxonomy" id="67298"/>
    <lineage>
        <taxon>Bacteria</taxon>
        <taxon>Bacillati</taxon>
        <taxon>Actinomycetota</taxon>
        <taxon>Actinomycetes</taxon>
        <taxon>Kitasatosporales</taxon>
        <taxon>Streptomycetaceae</taxon>
        <taxon>Streptomyces</taxon>
    </lineage>
</organism>